<accession>A0ABX2D7Z4</accession>
<evidence type="ECO:0000313" key="2">
    <source>
        <dbReference type="EMBL" id="NQX30175.1"/>
    </source>
</evidence>
<evidence type="ECO:0000259" key="1">
    <source>
        <dbReference type="Pfam" id="PF00535"/>
    </source>
</evidence>
<dbReference type="EMBL" id="JABMKV010000001">
    <property type="protein sequence ID" value="NQX30175.1"/>
    <property type="molecule type" value="Genomic_DNA"/>
</dbReference>
<dbReference type="InterPro" id="IPR001173">
    <property type="entry name" value="Glyco_trans_2-like"/>
</dbReference>
<dbReference type="RefSeq" id="WP_173268377.1">
    <property type="nucleotide sequence ID" value="NZ_JABMKV010000001.1"/>
</dbReference>
<dbReference type="Pfam" id="PF00535">
    <property type="entry name" value="Glycos_transf_2"/>
    <property type="match status" value="1"/>
</dbReference>
<organism evidence="2 3">
    <name type="scientific">Pedobacter boryungensis</name>
    <dbReference type="NCBI Taxonomy" id="869962"/>
    <lineage>
        <taxon>Bacteria</taxon>
        <taxon>Pseudomonadati</taxon>
        <taxon>Bacteroidota</taxon>
        <taxon>Sphingobacteriia</taxon>
        <taxon>Sphingobacteriales</taxon>
        <taxon>Sphingobacteriaceae</taxon>
        <taxon>Pedobacter</taxon>
    </lineage>
</organism>
<name>A0ABX2D7Z4_9SPHI</name>
<sequence length="287" mass="32956">MGNESLVDSRAILVIFTCESREHLLINTFKSFIENCDYQFDKIILAIDGKVNSQIIDEISPTLIVQQVHRNGYVKNIINALKQVDTPYFFWLEDDWQFHKKLNIGELLNSLQNNDNWVEIVLSKTGVLTAEQKIKDLSNNMYETTFGFSANPCLCNTQHIQSAFDALENAPKGNKLGEDGFENFLTRKFEAENKKCVILDPVDKSHISHEGYLESTARNWHMTNSIENKTKTHISIIAPPSLFRKLTMIGKLLLTFIKLATKQLSNNKVYEYCFRIIRTANVTLKDE</sequence>
<keyword evidence="3" id="KW-1185">Reference proteome</keyword>
<protein>
    <submittedName>
        <fullName evidence="2">Glycosyltransferase</fullName>
    </submittedName>
</protein>
<comment type="caution">
    <text evidence="2">The sequence shown here is derived from an EMBL/GenBank/DDBJ whole genome shotgun (WGS) entry which is preliminary data.</text>
</comment>
<dbReference type="Proteomes" id="UP000762110">
    <property type="component" value="Unassembled WGS sequence"/>
</dbReference>
<feature type="domain" description="Glycosyltransferase 2-like" evidence="1">
    <location>
        <begin position="14"/>
        <end position="121"/>
    </location>
</feature>
<proteinExistence type="predicted"/>
<dbReference type="SUPFAM" id="SSF53448">
    <property type="entry name" value="Nucleotide-diphospho-sugar transferases"/>
    <property type="match status" value="1"/>
</dbReference>
<gene>
    <name evidence="2" type="ORF">HQN85_00435</name>
</gene>
<reference evidence="2 3" key="1">
    <citation type="submission" date="2020-05" db="EMBL/GenBank/DDBJ databases">
        <title>Description of Pedobacter foliorum sp. nov.</title>
        <authorList>
            <person name="Qi S."/>
            <person name="Carlier A."/>
            <person name="Cnockaert M."/>
            <person name="Vandamme P."/>
        </authorList>
    </citation>
    <scope>NUCLEOTIDE SEQUENCE [LARGE SCALE GENOMIC DNA]</scope>
    <source>
        <strain evidence="2 3">LMG 31300</strain>
    </source>
</reference>
<evidence type="ECO:0000313" key="3">
    <source>
        <dbReference type="Proteomes" id="UP000762110"/>
    </source>
</evidence>
<dbReference type="InterPro" id="IPR029044">
    <property type="entry name" value="Nucleotide-diphossugar_trans"/>
</dbReference>